<evidence type="ECO:0000313" key="2">
    <source>
        <dbReference type="EMBL" id="GAA2774780.1"/>
    </source>
</evidence>
<evidence type="ECO:0000313" key="3">
    <source>
        <dbReference type="Proteomes" id="UP001500893"/>
    </source>
</evidence>
<keyword evidence="2" id="KW-0560">Oxidoreductase</keyword>
<organism evidence="2 3">
    <name type="scientific">Streptomyces rameus</name>
    <dbReference type="NCBI Taxonomy" id="68261"/>
    <lineage>
        <taxon>Bacteria</taxon>
        <taxon>Bacillati</taxon>
        <taxon>Actinomycetota</taxon>
        <taxon>Actinomycetes</taxon>
        <taxon>Kitasatosporales</taxon>
        <taxon>Streptomycetaceae</taxon>
        <taxon>Streptomyces</taxon>
    </lineage>
</organism>
<dbReference type="InterPro" id="IPR011008">
    <property type="entry name" value="Dimeric_a/b-barrel"/>
</dbReference>
<gene>
    <name evidence="2" type="ORF">GCM10010521_61490</name>
</gene>
<dbReference type="Proteomes" id="UP001500893">
    <property type="component" value="Unassembled WGS sequence"/>
</dbReference>
<dbReference type="InterPro" id="IPR007138">
    <property type="entry name" value="ABM_dom"/>
</dbReference>
<dbReference type="Pfam" id="PF03992">
    <property type="entry name" value="ABM"/>
    <property type="match status" value="1"/>
</dbReference>
<protein>
    <submittedName>
        <fullName evidence="2">Antibiotic biosynthesis monooxygenase</fullName>
    </submittedName>
</protein>
<keyword evidence="2" id="KW-0503">Monooxygenase</keyword>
<keyword evidence="3" id="KW-1185">Reference proteome</keyword>
<proteinExistence type="predicted"/>
<name>A0ABN3V1G4_9ACTN</name>
<evidence type="ECO:0000259" key="1">
    <source>
        <dbReference type="PROSITE" id="PS51725"/>
    </source>
</evidence>
<comment type="caution">
    <text evidence="2">The sequence shown here is derived from an EMBL/GenBank/DDBJ whole genome shotgun (WGS) entry which is preliminary data.</text>
</comment>
<feature type="domain" description="ABM" evidence="1">
    <location>
        <begin position="5"/>
        <end position="93"/>
    </location>
</feature>
<dbReference type="PROSITE" id="PS51725">
    <property type="entry name" value="ABM"/>
    <property type="match status" value="1"/>
</dbReference>
<dbReference type="GO" id="GO:0004497">
    <property type="term" value="F:monooxygenase activity"/>
    <property type="evidence" value="ECO:0007669"/>
    <property type="project" value="UniProtKB-KW"/>
</dbReference>
<reference evidence="2 3" key="1">
    <citation type="journal article" date="2019" name="Int. J. Syst. Evol. Microbiol.">
        <title>The Global Catalogue of Microorganisms (GCM) 10K type strain sequencing project: providing services to taxonomists for standard genome sequencing and annotation.</title>
        <authorList>
            <consortium name="The Broad Institute Genomics Platform"/>
            <consortium name="The Broad Institute Genome Sequencing Center for Infectious Disease"/>
            <person name="Wu L."/>
            <person name="Ma J."/>
        </authorList>
    </citation>
    <scope>NUCLEOTIDE SEQUENCE [LARGE SCALE GENOMIC DNA]</scope>
    <source>
        <strain evidence="2 3">JCM 11574</strain>
    </source>
</reference>
<accession>A0ABN3V1G4</accession>
<sequence>MKGGVRVLLHLRVAPGEEDRVEDLYHRVSRELAGTPGLLRNELLQGLAAPQEWAVLSEWRDADAFHAWENGPHHRDTTAPLRPYQNRTAGSAFGLYEVRAEH</sequence>
<dbReference type="SUPFAM" id="SSF54909">
    <property type="entry name" value="Dimeric alpha+beta barrel"/>
    <property type="match status" value="1"/>
</dbReference>
<dbReference type="Gene3D" id="3.30.70.100">
    <property type="match status" value="1"/>
</dbReference>
<dbReference type="EMBL" id="BAAAVM010000119">
    <property type="protein sequence ID" value="GAA2774780.1"/>
    <property type="molecule type" value="Genomic_DNA"/>
</dbReference>